<dbReference type="EMBL" id="MDYQ01000207">
    <property type="protein sequence ID" value="PRP78880.1"/>
    <property type="molecule type" value="Genomic_DNA"/>
</dbReference>
<dbReference type="Pfam" id="PF10350">
    <property type="entry name" value="DUF2428"/>
    <property type="match status" value="1"/>
</dbReference>
<dbReference type="FunCoup" id="A0A2P6N4I9">
    <property type="interactions" value="290"/>
</dbReference>
<dbReference type="InterPro" id="IPR016024">
    <property type="entry name" value="ARM-type_fold"/>
</dbReference>
<dbReference type="STRING" id="1890364.A0A2P6N4I9"/>
<evidence type="ECO:0000313" key="6">
    <source>
        <dbReference type="EMBL" id="PRP78880.1"/>
    </source>
</evidence>
<dbReference type="InterPro" id="IPR056843">
    <property type="entry name" value="THADA-like_TPR"/>
</dbReference>
<dbReference type="PANTHER" id="PTHR14387">
    <property type="entry name" value="THADA/DEATH RECEPTOR INTERACTING PROTEIN"/>
    <property type="match status" value="1"/>
</dbReference>
<dbReference type="InterPro" id="IPR056842">
    <property type="entry name" value="THADA-like_TPR_C"/>
</dbReference>
<dbReference type="InterPro" id="IPR019442">
    <property type="entry name" value="THADA/TRM732_DUF2428"/>
</dbReference>
<evidence type="ECO:0000256" key="1">
    <source>
        <dbReference type="ARBA" id="ARBA00010409"/>
    </source>
</evidence>
<name>A0A2P6N4I9_9EUKA</name>
<dbReference type="Proteomes" id="UP000241769">
    <property type="component" value="Unassembled WGS sequence"/>
</dbReference>
<dbReference type="InterPro" id="IPR051954">
    <property type="entry name" value="tRNA_methyltransferase_THADA"/>
</dbReference>
<dbReference type="PANTHER" id="PTHR14387:SF0">
    <property type="entry name" value="DUF2428 DOMAIN-CONTAINING PROTEIN"/>
    <property type="match status" value="1"/>
</dbReference>
<accession>A0A2P6N4I9</accession>
<dbReference type="SUPFAM" id="SSF48371">
    <property type="entry name" value="ARM repeat"/>
    <property type="match status" value="2"/>
</dbReference>
<evidence type="ECO:0000313" key="7">
    <source>
        <dbReference type="Proteomes" id="UP000241769"/>
    </source>
</evidence>
<comment type="similarity">
    <text evidence="1">Belongs to the THADA family.</text>
</comment>
<dbReference type="Gene3D" id="1.25.10.10">
    <property type="entry name" value="Leucine-rich Repeat Variant"/>
    <property type="match status" value="1"/>
</dbReference>
<feature type="domain" description="DUF2428" evidence="3">
    <location>
        <begin position="968"/>
        <end position="1218"/>
    </location>
</feature>
<dbReference type="InterPro" id="IPR011989">
    <property type="entry name" value="ARM-like"/>
</dbReference>
<dbReference type="Pfam" id="PF25151">
    <property type="entry name" value="TPR_Trm732_C"/>
    <property type="match status" value="1"/>
</dbReference>
<reference evidence="6 7" key="1">
    <citation type="journal article" date="2018" name="Genome Biol. Evol.">
        <title>Multiple Roots of Fruiting Body Formation in Amoebozoa.</title>
        <authorList>
            <person name="Hillmann F."/>
            <person name="Forbes G."/>
            <person name="Novohradska S."/>
            <person name="Ferling I."/>
            <person name="Riege K."/>
            <person name="Groth M."/>
            <person name="Westermann M."/>
            <person name="Marz M."/>
            <person name="Spaller T."/>
            <person name="Winckler T."/>
            <person name="Schaap P."/>
            <person name="Glockner G."/>
        </authorList>
    </citation>
    <scope>NUCLEOTIDE SEQUENCE [LARGE SCALE GENOMIC DNA]</scope>
    <source>
        <strain evidence="6 7">Jena</strain>
    </source>
</reference>
<organism evidence="6 7">
    <name type="scientific">Planoprotostelium fungivorum</name>
    <dbReference type="NCBI Taxonomy" id="1890364"/>
    <lineage>
        <taxon>Eukaryota</taxon>
        <taxon>Amoebozoa</taxon>
        <taxon>Evosea</taxon>
        <taxon>Variosea</taxon>
        <taxon>Cavosteliida</taxon>
        <taxon>Cavosteliaceae</taxon>
        <taxon>Planoprotostelium</taxon>
    </lineage>
</organism>
<dbReference type="InParanoid" id="A0A2P6N4I9"/>
<keyword evidence="2" id="KW-0819">tRNA processing</keyword>
<evidence type="ECO:0000259" key="3">
    <source>
        <dbReference type="Pfam" id="PF10350"/>
    </source>
</evidence>
<feature type="domain" description="tRNA (32-2'-O)-methyltransferase regulator THADA-like TPR repeats region" evidence="4">
    <location>
        <begin position="595"/>
        <end position="792"/>
    </location>
</feature>
<dbReference type="GO" id="GO:0030488">
    <property type="term" value="P:tRNA methylation"/>
    <property type="evidence" value="ECO:0007669"/>
    <property type="project" value="TreeGrafter"/>
</dbReference>
<keyword evidence="7" id="KW-1185">Reference proteome</keyword>
<evidence type="ECO:0000259" key="4">
    <source>
        <dbReference type="Pfam" id="PF25150"/>
    </source>
</evidence>
<evidence type="ECO:0000256" key="2">
    <source>
        <dbReference type="ARBA" id="ARBA00022694"/>
    </source>
</evidence>
<dbReference type="OrthoDB" id="73997at2759"/>
<feature type="domain" description="tRNA (32-2'-O)-methyltransferase regulator THADA-like C-terminal TPR repeats region" evidence="5">
    <location>
        <begin position="1220"/>
        <end position="1382"/>
    </location>
</feature>
<gene>
    <name evidence="6" type="ORF">PROFUN_01053</name>
</gene>
<dbReference type="Pfam" id="PF25150">
    <property type="entry name" value="TPR_Trm732"/>
    <property type="match status" value="1"/>
</dbReference>
<comment type="caution">
    <text evidence="6">The sequence shown here is derived from an EMBL/GenBank/DDBJ whole genome shotgun (WGS) entry which is preliminary data.</text>
</comment>
<proteinExistence type="inferred from homology"/>
<sequence>MSYEYNITANNRQKKKEKSLQPPVLPSTNVVSTLDQYKQQTSQLPEQIQLIERLFTQTSMSQQEIQMKKLAHFYLQLNRSGTVEEEDRLRFGAHTLLSLLFDEKRRKGAEKKREEEEEQGRRNDLTEEIGTALKFFPNRQSYQNILAEELSPFFQKFVQDLNNGGMHSDIYILEQLSEVQGALTTIEDHIESILSFFSNRLSLLCENYKRDYGTRNVQDKIYETEETLKKFVVLQDRLKLVIVKQVHQCLETKREGHPVSVLTQVLSDMLSSDKWKREIVCASGLALSILINAMHVSGSPRDLAEQLIITFFPHIQIVSTSQEKQWTDRMREMKIEEQFEREYPDLSKLMMYRGILLAFPLAVLTCDIDRCGEKGTVLLDVLLPTISQLCHKFTERYTRTLALQCLHDCLIKMKEAVQEMSKGEWSQSQMYKTMEESMDLLFEDIMDFVWKNSEHKFESIVDQTKLIFKTSVEIYEMTSKVIPQKDSSFIRNLITKCLSLDWHRKSKYHLLLVLFHPLGAHSVLSMDPSFIDSLLMAMKDPVISSPATSMLETFLMSHKKECIERGEKVEESYKLIFPGLMRALNSMKVGYTFNRGLITHAIPAIFKIFPDSFQELISFITSHTEEYGGSRENSIKALLSVMKIGRKMKMIAGVSLCDVVRDEQYRVADIVSRAICSQSDDLCIDALELVCISSKDTEEPSQFECDMVLLFLKENLKTSRHGFRQEALTRLKKFFVRLRDCTKKIIKKDVKAAKKSFDMMNEIISLLVFSLYPGSPFSRTCTALQLYRFFVETWREISDASRGMMNLFHRDILFHCLWDHFDVCRTLSFEILSLFPLTNEPDREFYNVIDCALRLVQSPRARECDSGAQLFVLALKKYVLPFGYTFSFQEGQLKTIKIEDKDKALLSIFQEVLRLLEGHVGIASVDMQKACSDSPMHGYIITLRYLFGNTRIEDEKREENRLREWKDMMERILNVIQRVNEISLLVVADVAPEGYTSTGSYDCSTNPAYTGAIGQMITVASWLSVKEVALLLGTMVNRLPFPEKGSGEKNIISEGQIERIGKMFITVLSQSRHAGAIDKTATGYQVLCESLFHSKNEVLFNLPSLWLQNFLEMIRVTTATTRRSAGLPFGVCAILRAEILHQKSAKVLLPSAMEHLLRLATDRWEDDASIHDRHQRQVHAINILRHIFLDHDIASDVEQYLSPVIVMVMNGYHSPSWAVRNSCSMMFSVVVDRSIGSKKTREEHHQGERNGVTFREFFGRNPSLHPFLLDHLHICLPEEAKDSVQQTNVFAAVVLLSKLLPSSHENPNDPLGASPFIPIISRCSSIPDFMVRKMSAMALVPLVPSSDLPQFIDRLIKSIPEEGEGEKNYNKIHGSLSQIRYLMHGHISQSLLTTQLLSALSEIFNQFETRLWYLDAKKNPVRAISAELMIIIHSFLDRDHKIRKMATQICLEGLSHQGNEKEIYIMKSVSNEQSASLCMDSVEDTQIISLIVFLLQHSDYEVRNLALKRMKKMSDEQLREGRVQDCILQMMKSETHQSCRKKLYRLCRRIRIPLIPTSSRDASKDLADTWSLAMKHLNSPAKADILSFLGYCISTAFDEEGCRDALPRLAGEWIQLVEEYSTSDQLVDLRRAVGCSISSALRYHTRPDSVTQFRGVNPNVEPYIVRAWLVLLSLLEDEDDQVRDEAAEFVSLVQQRMSGDERSVLNVRPPQAQMMLMNLLSRHYPDSQIYRGYLTKDLTQPQDPAEVFRVLEDSRRLFEKEEDNNYEEAVIMIQLRLHHLHSLMNRDQSLENRVREMTEPFRANLKEMYTQLSMHKDAIRASAFWSNDVSFHPDFFLPLYRSAVALFTLNGVDKFRRNITPVDQTSSQGGRERFVLSSPFVSLDVVIQT</sequence>
<dbReference type="GO" id="GO:0005829">
    <property type="term" value="C:cytosol"/>
    <property type="evidence" value="ECO:0007669"/>
    <property type="project" value="TreeGrafter"/>
</dbReference>
<evidence type="ECO:0000259" key="5">
    <source>
        <dbReference type="Pfam" id="PF25151"/>
    </source>
</evidence>
<protein>
    <recommendedName>
        <fullName evidence="8">DUF2428 domain-containing protein</fullName>
    </recommendedName>
</protein>
<evidence type="ECO:0008006" key="8">
    <source>
        <dbReference type="Google" id="ProtNLM"/>
    </source>
</evidence>